<evidence type="ECO:0000256" key="5">
    <source>
        <dbReference type="ARBA" id="ARBA00022692"/>
    </source>
</evidence>
<evidence type="ECO:0000256" key="2">
    <source>
        <dbReference type="ARBA" id="ARBA00006464"/>
    </source>
</evidence>
<keyword evidence="6 9" id="KW-1133">Transmembrane helix</keyword>
<comment type="caution">
    <text evidence="11">The sequence shown here is derived from an EMBL/GenBank/DDBJ whole genome shotgun (WGS) entry which is preliminary data.</text>
</comment>
<name>A0ABX2QQA2_9HYPH</name>
<dbReference type="EMBL" id="JABXYK010000027">
    <property type="protein sequence ID" value="NVP58501.1"/>
    <property type="molecule type" value="Genomic_DNA"/>
</dbReference>
<evidence type="ECO:0000313" key="11">
    <source>
        <dbReference type="EMBL" id="NVP58501.1"/>
    </source>
</evidence>
<keyword evidence="4 11" id="KW-0808">Transferase</keyword>
<comment type="subcellular location">
    <subcellularLocation>
        <location evidence="1">Cell membrane</location>
    </subcellularLocation>
</comment>
<gene>
    <name evidence="11" type="ORF">HV823_25035</name>
</gene>
<dbReference type="Proteomes" id="UP000659172">
    <property type="component" value="Unassembled WGS sequence"/>
</dbReference>
<feature type="domain" description="Bacterial sugar transferase" evidence="10">
    <location>
        <begin position="42"/>
        <end position="231"/>
    </location>
</feature>
<dbReference type="InterPro" id="IPR003362">
    <property type="entry name" value="Bact_transf"/>
</dbReference>
<keyword evidence="12" id="KW-1185">Reference proteome</keyword>
<evidence type="ECO:0000313" key="12">
    <source>
        <dbReference type="Proteomes" id="UP000659172"/>
    </source>
</evidence>
<evidence type="ECO:0000256" key="8">
    <source>
        <dbReference type="ARBA" id="ARBA00023169"/>
    </source>
</evidence>
<evidence type="ECO:0000256" key="1">
    <source>
        <dbReference type="ARBA" id="ARBA00004236"/>
    </source>
</evidence>
<evidence type="ECO:0000256" key="7">
    <source>
        <dbReference type="ARBA" id="ARBA00023136"/>
    </source>
</evidence>
<organism evidence="11 12">
    <name type="scientific">Mycoplana rhizolycopersici</name>
    <dbReference type="NCBI Taxonomy" id="2746702"/>
    <lineage>
        <taxon>Bacteria</taxon>
        <taxon>Pseudomonadati</taxon>
        <taxon>Pseudomonadota</taxon>
        <taxon>Alphaproteobacteria</taxon>
        <taxon>Hyphomicrobiales</taxon>
        <taxon>Rhizobiaceae</taxon>
        <taxon>Mycoplana</taxon>
    </lineage>
</organism>
<evidence type="ECO:0000256" key="9">
    <source>
        <dbReference type="SAM" id="Phobius"/>
    </source>
</evidence>
<keyword evidence="5 9" id="KW-0812">Transmembrane</keyword>
<keyword evidence="3" id="KW-1003">Cell membrane</keyword>
<reference evidence="11 12" key="1">
    <citation type="submission" date="2020-06" db="EMBL/GenBank/DDBJ databases">
        <title>Rhizobium sp.nov. isolated from the tomato plant.</title>
        <authorList>
            <person name="Thin K.K."/>
            <person name="Zhang X."/>
            <person name="He S."/>
        </authorList>
    </citation>
    <scope>NUCLEOTIDE SEQUENCE [LARGE SCALE GENOMIC DNA]</scope>
    <source>
        <strain evidence="11 12">DBTS2</strain>
    </source>
</reference>
<accession>A0ABX2QQA2</accession>
<evidence type="ECO:0000256" key="6">
    <source>
        <dbReference type="ARBA" id="ARBA00022989"/>
    </source>
</evidence>
<dbReference type="Pfam" id="PF02397">
    <property type="entry name" value="Bac_transf"/>
    <property type="match status" value="1"/>
</dbReference>
<keyword evidence="8" id="KW-0270">Exopolysaccharide synthesis</keyword>
<feature type="transmembrane region" description="Helical" evidence="9">
    <location>
        <begin position="47"/>
        <end position="70"/>
    </location>
</feature>
<dbReference type="PANTHER" id="PTHR30576:SF4">
    <property type="entry name" value="UNDECAPRENYL-PHOSPHATE GALACTOSE PHOSPHOTRANSFERASE"/>
    <property type="match status" value="1"/>
</dbReference>
<keyword evidence="7 9" id="KW-0472">Membrane</keyword>
<evidence type="ECO:0000259" key="10">
    <source>
        <dbReference type="Pfam" id="PF02397"/>
    </source>
</evidence>
<dbReference type="PANTHER" id="PTHR30576">
    <property type="entry name" value="COLANIC BIOSYNTHESIS UDP-GLUCOSE LIPID CARRIER TRANSFERASE"/>
    <property type="match status" value="1"/>
</dbReference>
<evidence type="ECO:0000256" key="3">
    <source>
        <dbReference type="ARBA" id="ARBA00022475"/>
    </source>
</evidence>
<sequence length="238" mass="26912">MSAVPLEKQEGEGALNELRKLAYATPAWRNAGFLETAGQAFKRTLDVAVAGFLMVLLAPLFVLIAMLVALDGGPVLFRHTRIGKQTKPFGCLKFRTMIVGAEECLQEYLFHHPDARFEWKERQKLGFDPRITPIGKFLRSTSLDEIPQIFNVLRGEMSLVGPRPVTKAELAHYKQHVGEYASVLPGITGLWQVSGRNDVSYDRRVEYDREYVKMRSILLDLKILLRTPGVVWSRRGAE</sequence>
<protein>
    <submittedName>
        <fullName evidence="11">Sugar transferase</fullName>
    </submittedName>
</protein>
<comment type="similarity">
    <text evidence="2">Belongs to the bacterial sugar transferase family.</text>
</comment>
<dbReference type="GO" id="GO:0016740">
    <property type="term" value="F:transferase activity"/>
    <property type="evidence" value="ECO:0007669"/>
    <property type="project" value="UniProtKB-KW"/>
</dbReference>
<evidence type="ECO:0000256" key="4">
    <source>
        <dbReference type="ARBA" id="ARBA00022679"/>
    </source>
</evidence>
<proteinExistence type="inferred from homology"/>